<dbReference type="Gene3D" id="3.30.450.40">
    <property type="match status" value="1"/>
</dbReference>
<evidence type="ECO:0008006" key="8">
    <source>
        <dbReference type="Google" id="ProtNLM"/>
    </source>
</evidence>
<dbReference type="InterPro" id="IPR014757">
    <property type="entry name" value="Tscrpt_reg_IclR_C"/>
</dbReference>
<accession>A0A132E9Y3</accession>
<dbReference type="Pfam" id="PF09339">
    <property type="entry name" value="HTH_IclR"/>
    <property type="match status" value="1"/>
</dbReference>
<evidence type="ECO:0000313" key="7">
    <source>
        <dbReference type="Proteomes" id="UP000062912"/>
    </source>
</evidence>
<dbReference type="GO" id="GO:0003700">
    <property type="term" value="F:DNA-binding transcription factor activity"/>
    <property type="evidence" value="ECO:0007669"/>
    <property type="project" value="TreeGrafter"/>
</dbReference>
<dbReference type="PROSITE" id="PS51078">
    <property type="entry name" value="ICLR_ED"/>
    <property type="match status" value="1"/>
</dbReference>
<evidence type="ECO:0000256" key="2">
    <source>
        <dbReference type="ARBA" id="ARBA00023125"/>
    </source>
</evidence>
<sequence>MTFIMVETMVGLSNGNMSVHHAGHADLTESAGSSESYGDYHSTEKAHDHSSQSVRRIFLLLRVIASEGGSGLRLTEISNRAQLHLATTHRLLRALALERAVVYDPYSRLYHIGHDFLQQEEETLDQRVKNHFKVALQRIAEITHDTVFLLTRHGMDALYIHSVRGHFPAGTLPLDIGGRRPLGVGAGSLVLLASLPAKDLARTIDANEERYLRYGTTAQKVKAMLRAYRRDSYAFASDTVVRGLSAVGVPLHDEQGGIVGAISVLSASERLATEDCQHQTVRLIRSEIARAGEFVPVLQQSFQIG</sequence>
<dbReference type="InterPro" id="IPR029016">
    <property type="entry name" value="GAF-like_dom_sf"/>
</dbReference>
<dbReference type="Pfam" id="PF01614">
    <property type="entry name" value="IclR_C"/>
    <property type="match status" value="1"/>
</dbReference>
<dbReference type="InterPro" id="IPR050707">
    <property type="entry name" value="HTH_MetabolicPath_Reg"/>
</dbReference>
<feature type="domain" description="IclR-ED" evidence="5">
    <location>
        <begin position="108"/>
        <end position="297"/>
    </location>
</feature>
<dbReference type="SUPFAM" id="SSF46785">
    <property type="entry name" value="Winged helix' DNA-binding domain"/>
    <property type="match status" value="1"/>
</dbReference>
<proteinExistence type="predicted"/>
<dbReference type="InterPro" id="IPR005471">
    <property type="entry name" value="Tscrpt_reg_IclR_N"/>
</dbReference>
<dbReference type="Gene3D" id="1.10.10.10">
    <property type="entry name" value="Winged helix-like DNA-binding domain superfamily/Winged helix DNA-binding domain"/>
    <property type="match status" value="1"/>
</dbReference>
<dbReference type="RefSeq" id="WP_060246161.1">
    <property type="nucleotide sequence ID" value="NZ_LPJR01000077.1"/>
</dbReference>
<keyword evidence="2" id="KW-0238">DNA-binding</keyword>
<evidence type="ECO:0000259" key="5">
    <source>
        <dbReference type="PROSITE" id="PS51078"/>
    </source>
</evidence>
<dbReference type="OrthoDB" id="9807558at2"/>
<dbReference type="InterPro" id="IPR036390">
    <property type="entry name" value="WH_DNA-bd_sf"/>
</dbReference>
<reference evidence="6 7" key="1">
    <citation type="submission" date="2015-11" db="EMBL/GenBank/DDBJ databases">
        <title>Expanding the genomic diversity of Burkholderia species for the development of highly accurate diagnostics.</title>
        <authorList>
            <person name="Sahl J."/>
            <person name="Keim P."/>
            <person name="Wagner D."/>
        </authorList>
    </citation>
    <scope>NUCLEOTIDE SEQUENCE [LARGE SCALE GENOMIC DNA]</scope>
    <source>
        <strain evidence="6 7">MSMB368WGS</strain>
    </source>
</reference>
<feature type="domain" description="HTH iclR-type" evidence="4">
    <location>
        <begin position="51"/>
        <end position="114"/>
    </location>
</feature>
<evidence type="ECO:0000256" key="1">
    <source>
        <dbReference type="ARBA" id="ARBA00023015"/>
    </source>
</evidence>
<dbReference type="EMBL" id="LPJR01000077">
    <property type="protein sequence ID" value="KWF20561.1"/>
    <property type="molecule type" value="Genomic_DNA"/>
</dbReference>
<gene>
    <name evidence="6" type="ORF">WT56_29765</name>
</gene>
<evidence type="ECO:0000256" key="3">
    <source>
        <dbReference type="ARBA" id="ARBA00023163"/>
    </source>
</evidence>
<protein>
    <recommendedName>
        <fullName evidence="8">IclR family transcriptional regulator</fullName>
    </recommendedName>
</protein>
<dbReference type="SMART" id="SM00346">
    <property type="entry name" value="HTH_ICLR"/>
    <property type="match status" value="1"/>
</dbReference>
<evidence type="ECO:0000313" key="6">
    <source>
        <dbReference type="EMBL" id="KWF20561.1"/>
    </source>
</evidence>
<dbReference type="GO" id="GO:0045892">
    <property type="term" value="P:negative regulation of DNA-templated transcription"/>
    <property type="evidence" value="ECO:0007669"/>
    <property type="project" value="TreeGrafter"/>
</dbReference>
<dbReference type="AlphaFoldDB" id="A0A132E9Y3"/>
<dbReference type="SUPFAM" id="SSF55781">
    <property type="entry name" value="GAF domain-like"/>
    <property type="match status" value="1"/>
</dbReference>
<dbReference type="GO" id="GO:0003677">
    <property type="term" value="F:DNA binding"/>
    <property type="evidence" value="ECO:0007669"/>
    <property type="project" value="UniProtKB-KW"/>
</dbReference>
<dbReference type="PANTHER" id="PTHR30136">
    <property type="entry name" value="HELIX-TURN-HELIX TRANSCRIPTIONAL REGULATOR, ICLR FAMILY"/>
    <property type="match status" value="1"/>
</dbReference>
<comment type="caution">
    <text evidence="6">The sequence shown here is derived from an EMBL/GenBank/DDBJ whole genome shotgun (WGS) entry which is preliminary data.</text>
</comment>
<name>A0A132E9Y3_9BURK</name>
<evidence type="ECO:0000259" key="4">
    <source>
        <dbReference type="PROSITE" id="PS51077"/>
    </source>
</evidence>
<dbReference type="InterPro" id="IPR036388">
    <property type="entry name" value="WH-like_DNA-bd_sf"/>
</dbReference>
<dbReference type="Proteomes" id="UP000062912">
    <property type="component" value="Unassembled WGS sequence"/>
</dbReference>
<keyword evidence="1" id="KW-0805">Transcription regulation</keyword>
<keyword evidence="3" id="KW-0804">Transcription</keyword>
<dbReference type="PROSITE" id="PS51077">
    <property type="entry name" value="HTH_ICLR"/>
    <property type="match status" value="1"/>
</dbReference>
<organism evidence="6 7">
    <name type="scientific">Burkholderia pseudomultivorans</name>
    <dbReference type="NCBI Taxonomy" id="1207504"/>
    <lineage>
        <taxon>Bacteria</taxon>
        <taxon>Pseudomonadati</taxon>
        <taxon>Pseudomonadota</taxon>
        <taxon>Betaproteobacteria</taxon>
        <taxon>Burkholderiales</taxon>
        <taxon>Burkholderiaceae</taxon>
        <taxon>Burkholderia</taxon>
        <taxon>Burkholderia cepacia complex</taxon>
    </lineage>
</organism>
<dbReference type="PANTHER" id="PTHR30136:SF39">
    <property type="entry name" value="TRANSCRIPTIONAL REGULATORY PROTEIN"/>
    <property type="match status" value="1"/>
</dbReference>